<dbReference type="PRINTS" id="PR00344">
    <property type="entry name" value="BCTRLSENSOR"/>
</dbReference>
<dbReference type="Proteomes" id="UP001596461">
    <property type="component" value="Unassembled WGS sequence"/>
</dbReference>
<feature type="domain" description="Histidine kinase" evidence="15">
    <location>
        <begin position="373"/>
        <end position="599"/>
    </location>
</feature>
<dbReference type="GO" id="GO:0005524">
    <property type="term" value="F:ATP binding"/>
    <property type="evidence" value="ECO:0007669"/>
    <property type="project" value="UniProtKB-KW"/>
</dbReference>
<keyword evidence="10 14" id="KW-1133">Transmembrane helix</keyword>
<evidence type="ECO:0000256" key="5">
    <source>
        <dbReference type="ARBA" id="ARBA00022679"/>
    </source>
</evidence>
<evidence type="ECO:0000256" key="10">
    <source>
        <dbReference type="ARBA" id="ARBA00022989"/>
    </source>
</evidence>
<dbReference type="PROSITE" id="PS50109">
    <property type="entry name" value="HIS_KIN"/>
    <property type="match status" value="1"/>
</dbReference>
<evidence type="ECO:0000256" key="1">
    <source>
        <dbReference type="ARBA" id="ARBA00000085"/>
    </source>
</evidence>
<dbReference type="GO" id="GO:0016020">
    <property type="term" value="C:membrane"/>
    <property type="evidence" value="ECO:0007669"/>
    <property type="project" value="UniProtKB-SubCell"/>
</dbReference>
<dbReference type="PANTHER" id="PTHR42878">
    <property type="entry name" value="TWO-COMPONENT HISTIDINE KINASE"/>
    <property type="match status" value="1"/>
</dbReference>
<dbReference type="RefSeq" id="WP_284031578.1">
    <property type="nucleotide sequence ID" value="NZ_CP126154.1"/>
</dbReference>
<feature type="transmembrane region" description="Helical" evidence="14">
    <location>
        <begin position="152"/>
        <end position="170"/>
    </location>
</feature>
<evidence type="ECO:0000259" key="16">
    <source>
        <dbReference type="PROSITE" id="PS50112"/>
    </source>
</evidence>
<sequence>MTWQLQPIVGLYLVSAVVGVATAAALWRRDHGPGGSALAATLALAGGWALAVALEHAAADLAGKLSAVKAGYVFVALLPVAWVVFAWRFTARPDRIDRRTLAGLSVVPALTVAAVWLSPEVPLFWRDAGVRVVAGTATLDTTYGPWFAVHAAYSYLLLVAGGIAIGRTAVLTIDTHPIRGSAVLAGVLAPAVSNALFLLGAAPAGVDPTPPATVAGGVLLAVAFVRHDLLDGPTAARAFARDTAVTESMEGVLVLTDDGVVTDCNPAAAAAIGVDRDEALGRPFEGVAPGVAEAARAVVDHDGSGGIAFGGGRSVGSADSPGRITRSVDGDKRHYDVSVSDFSRRGLSGRIVTLRDVTDRHRHRRRVGVLNRILRHDLRNEMNVVMGYAEVLESELDRARDGTVPPADGDPGVAANGGDGTEAVERIRESADELLDLSDTVREVGATLDAEGSTTTRLDVAALVRTQADGLEFRSPTPRVTVDSPDEAWVTASDLIDAVFENLLENAVEHSHRETPSVDVTVAVDDADGTVAVTVADDGPGIPQQELATFRADGETALTHSSGLGLWLVIWIVEESGGEVTFDVDETGTAVTVRLPGAEPPS</sequence>
<dbReference type="InterPro" id="IPR004358">
    <property type="entry name" value="Sig_transdc_His_kin-like_C"/>
</dbReference>
<dbReference type="Pfam" id="PF08448">
    <property type="entry name" value="PAS_4"/>
    <property type="match status" value="1"/>
</dbReference>
<dbReference type="InterPro" id="IPR031621">
    <property type="entry name" value="HisKA_7TM"/>
</dbReference>
<dbReference type="PANTHER" id="PTHR42878:SF7">
    <property type="entry name" value="SENSOR HISTIDINE KINASE GLRK"/>
    <property type="match status" value="1"/>
</dbReference>
<dbReference type="CDD" id="cd00130">
    <property type="entry name" value="PAS"/>
    <property type="match status" value="1"/>
</dbReference>
<keyword evidence="9" id="KW-0067">ATP-binding</keyword>
<evidence type="ECO:0000256" key="4">
    <source>
        <dbReference type="ARBA" id="ARBA00022553"/>
    </source>
</evidence>
<dbReference type="InterPro" id="IPR000014">
    <property type="entry name" value="PAS"/>
</dbReference>
<evidence type="ECO:0000256" key="3">
    <source>
        <dbReference type="ARBA" id="ARBA00012438"/>
    </source>
</evidence>
<evidence type="ECO:0000256" key="14">
    <source>
        <dbReference type="SAM" id="Phobius"/>
    </source>
</evidence>
<comment type="catalytic activity">
    <reaction evidence="1">
        <text>ATP + protein L-histidine = ADP + protein N-phospho-L-histidine.</text>
        <dbReference type="EC" id="2.7.13.3"/>
    </reaction>
</comment>
<feature type="transmembrane region" description="Helical" evidence="14">
    <location>
        <begin position="182"/>
        <end position="202"/>
    </location>
</feature>
<dbReference type="CDD" id="cd00082">
    <property type="entry name" value="HisKA"/>
    <property type="match status" value="1"/>
</dbReference>
<feature type="domain" description="PAS" evidence="16">
    <location>
        <begin position="252"/>
        <end position="282"/>
    </location>
</feature>
<dbReference type="EC" id="2.7.13.3" evidence="3"/>
<organism evidence="17 18">
    <name type="scientific">Halobaculum lipolyticum</name>
    <dbReference type="NCBI Taxonomy" id="3032001"/>
    <lineage>
        <taxon>Archaea</taxon>
        <taxon>Methanobacteriati</taxon>
        <taxon>Methanobacteriota</taxon>
        <taxon>Stenosarchaea group</taxon>
        <taxon>Halobacteria</taxon>
        <taxon>Halobacteriales</taxon>
        <taxon>Haloferacaceae</taxon>
        <taxon>Halobaculum</taxon>
    </lineage>
</organism>
<dbReference type="CDD" id="cd00075">
    <property type="entry name" value="HATPase"/>
    <property type="match status" value="1"/>
</dbReference>
<keyword evidence="18" id="KW-1185">Reference proteome</keyword>
<dbReference type="GO" id="GO:0004673">
    <property type="term" value="F:protein histidine kinase activity"/>
    <property type="evidence" value="ECO:0007669"/>
    <property type="project" value="UniProtKB-EC"/>
</dbReference>
<protein>
    <recommendedName>
        <fullName evidence="3">histidine kinase</fullName>
        <ecNumber evidence="3">2.7.13.3</ecNumber>
    </recommendedName>
</protein>
<dbReference type="InterPro" id="IPR050351">
    <property type="entry name" value="BphY/WalK/GraS-like"/>
</dbReference>
<gene>
    <name evidence="17" type="ORF">ACFQL9_01460</name>
</gene>
<keyword evidence="12 14" id="KW-0472">Membrane</keyword>
<dbReference type="SUPFAM" id="SSF55785">
    <property type="entry name" value="PYP-like sensor domain (PAS domain)"/>
    <property type="match status" value="1"/>
</dbReference>
<dbReference type="PROSITE" id="PS50112">
    <property type="entry name" value="PAS"/>
    <property type="match status" value="1"/>
</dbReference>
<dbReference type="InterPro" id="IPR035965">
    <property type="entry name" value="PAS-like_dom_sf"/>
</dbReference>
<comment type="subcellular location">
    <subcellularLocation>
        <location evidence="2">Membrane</location>
        <topology evidence="2">Multi-pass membrane protein</topology>
    </subcellularLocation>
</comment>
<dbReference type="AlphaFoldDB" id="A0ABD5WAE8"/>
<keyword evidence="8 17" id="KW-0418">Kinase</keyword>
<dbReference type="EMBL" id="JBHTAH010000001">
    <property type="protein sequence ID" value="MFC7068296.1"/>
    <property type="molecule type" value="Genomic_DNA"/>
</dbReference>
<dbReference type="Gene3D" id="3.30.450.20">
    <property type="entry name" value="PAS domain"/>
    <property type="match status" value="1"/>
</dbReference>
<dbReference type="InterPro" id="IPR003661">
    <property type="entry name" value="HisK_dim/P_dom"/>
</dbReference>
<feature type="region of interest" description="Disordered" evidence="13">
    <location>
        <begin position="400"/>
        <end position="420"/>
    </location>
</feature>
<evidence type="ECO:0000256" key="9">
    <source>
        <dbReference type="ARBA" id="ARBA00022840"/>
    </source>
</evidence>
<proteinExistence type="predicted"/>
<dbReference type="GO" id="GO:0000160">
    <property type="term" value="P:phosphorelay signal transduction system"/>
    <property type="evidence" value="ECO:0007669"/>
    <property type="project" value="UniProtKB-KW"/>
</dbReference>
<evidence type="ECO:0000256" key="7">
    <source>
        <dbReference type="ARBA" id="ARBA00022741"/>
    </source>
</evidence>
<feature type="transmembrane region" description="Helical" evidence="14">
    <location>
        <begin position="6"/>
        <end position="26"/>
    </location>
</feature>
<evidence type="ECO:0000256" key="6">
    <source>
        <dbReference type="ARBA" id="ARBA00022692"/>
    </source>
</evidence>
<keyword evidence="5" id="KW-0808">Transferase</keyword>
<comment type="caution">
    <text evidence="17">The sequence shown here is derived from an EMBL/GenBank/DDBJ whole genome shotgun (WGS) entry which is preliminary data.</text>
</comment>
<accession>A0ABD5WAE8</accession>
<evidence type="ECO:0000256" key="13">
    <source>
        <dbReference type="SAM" id="MobiDB-lite"/>
    </source>
</evidence>
<feature type="transmembrane region" description="Helical" evidence="14">
    <location>
        <begin position="101"/>
        <end position="118"/>
    </location>
</feature>
<evidence type="ECO:0000256" key="2">
    <source>
        <dbReference type="ARBA" id="ARBA00004141"/>
    </source>
</evidence>
<dbReference type="InterPro" id="IPR036890">
    <property type="entry name" value="HATPase_C_sf"/>
</dbReference>
<evidence type="ECO:0000313" key="18">
    <source>
        <dbReference type="Proteomes" id="UP001596461"/>
    </source>
</evidence>
<dbReference type="NCBIfam" id="TIGR00229">
    <property type="entry name" value="sensory_box"/>
    <property type="match status" value="1"/>
</dbReference>
<dbReference type="InterPro" id="IPR005467">
    <property type="entry name" value="His_kinase_dom"/>
</dbReference>
<dbReference type="SMART" id="SM00387">
    <property type="entry name" value="HATPase_c"/>
    <property type="match status" value="1"/>
</dbReference>
<name>A0ABD5WAE8_9EURY</name>
<reference evidence="17 18" key="1">
    <citation type="journal article" date="2019" name="Int. J. Syst. Evol. Microbiol.">
        <title>The Global Catalogue of Microorganisms (GCM) 10K type strain sequencing project: providing services to taxonomists for standard genome sequencing and annotation.</title>
        <authorList>
            <consortium name="The Broad Institute Genomics Platform"/>
            <consortium name="The Broad Institute Genome Sequencing Center for Infectious Disease"/>
            <person name="Wu L."/>
            <person name="Ma J."/>
        </authorList>
    </citation>
    <scope>NUCLEOTIDE SEQUENCE [LARGE SCALE GENOMIC DNA]</scope>
    <source>
        <strain evidence="17 18">DT31</strain>
    </source>
</reference>
<keyword evidence="6 14" id="KW-0812">Transmembrane</keyword>
<evidence type="ECO:0000256" key="12">
    <source>
        <dbReference type="ARBA" id="ARBA00023136"/>
    </source>
</evidence>
<dbReference type="Pfam" id="PF02518">
    <property type="entry name" value="HATPase_c"/>
    <property type="match status" value="1"/>
</dbReference>
<dbReference type="Pfam" id="PF16927">
    <property type="entry name" value="HisKA_7TM"/>
    <property type="match status" value="1"/>
</dbReference>
<dbReference type="GeneID" id="81126491"/>
<keyword evidence="4" id="KW-0597">Phosphoprotein</keyword>
<evidence type="ECO:0000259" key="15">
    <source>
        <dbReference type="PROSITE" id="PS50109"/>
    </source>
</evidence>
<feature type="transmembrane region" description="Helical" evidence="14">
    <location>
        <begin position="70"/>
        <end position="89"/>
    </location>
</feature>
<evidence type="ECO:0000313" key="17">
    <source>
        <dbReference type="EMBL" id="MFC7068296.1"/>
    </source>
</evidence>
<dbReference type="InterPro" id="IPR013656">
    <property type="entry name" value="PAS_4"/>
</dbReference>
<feature type="transmembrane region" description="Helical" evidence="14">
    <location>
        <begin position="38"/>
        <end position="58"/>
    </location>
</feature>
<keyword evidence="11" id="KW-0902">Two-component regulatory system</keyword>
<keyword evidence="7" id="KW-0547">Nucleotide-binding</keyword>
<dbReference type="InterPro" id="IPR003594">
    <property type="entry name" value="HATPase_dom"/>
</dbReference>
<evidence type="ECO:0000256" key="11">
    <source>
        <dbReference type="ARBA" id="ARBA00023012"/>
    </source>
</evidence>
<dbReference type="SUPFAM" id="SSF55874">
    <property type="entry name" value="ATPase domain of HSP90 chaperone/DNA topoisomerase II/histidine kinase"/>
    <property type="match status" value="1"/>
</dbReference>
<evidence type="ECO:0000256" key="8">
    <source>
        <dbReference type="ARBA" id="ARBA00022777"/>
    </source>
</evidence>
<dbReference type="Gene3D" id="3.30.565.10">
    <property type="entry name" value="Histidine kinase-like ATPase, C-terminal domain"/>
    <property type="match status" value="1"/>
</dbReference>